<dbReference type="InterPro" id="IPR027417">
    <property type="entry name" value="P-loop_NTPase"/>
</dbReference>
<proteinExistence type="inferred from homology"/>
<evidence type="ECO:0000256" key="4">
    <source>
        <dbReference type="ARBA" id="ARBA00022840"/>
    </source>
</evidence>
<dbReference type="Pfam" id="PF00005">
    <property type="entry name" value="ABC_tran"/>
    <property type="match status" value="2"/>
</dbReference>
<dbReference type="Gene3D" id="3.40.50.300">
    <property type="entry name" value="P-loop containing nucleotide triphosphate hydrolases"/>
    <property type="match status" value="2"/>
</dbReference>
<dbReference type="PROSITE" id="PS50893">
    <property type="entry name" value="ABC_TRANSPORTER_2"/>
    <property type="match status" value="2"/>
</dbReference>
<dbReference type="InterPro" id="IPR015856">
    <property type="entry name" value="ABC_transpr_CbiO/EcfA_su"/>
</dbReference>
<evidence type="ECO:0000256" key="3">
    <source>
        <dbReference type="ARBA" id="ARBA00022741"/>
    </source>
</evidence>
<gene>
    <name evidence="6" type="ORF">EDC03_2423</name>
</gene>
<name>A0A3N1GWJ8_9ACTN</name>
<dbReference type="RefSeq" id="WP_123380508.1">
    <property type="nucleotide sequence ID" value="NZ_RJKN01000006.1"/>
</dbReference>
<dbReference type="SMART" id="SM00382">
    <property type="entry name" value="AAA"/>
    <property type="match status" value="2"/>
</dbReference>
<dbReference type="InterPro" id="IPR003593">
    <property type="entry name" value="AAA+_ATPase"/>
</dbReference>
<protein>
    <submittedName>
        <fullName evidence="6">Energy-coupling factor transport system ATP-binding protein</fullName>
    </submittedName>
</protein>
<dbReference type="InterPro" id="IPR050095">
    <property type="entry name" value="ECF_ABC_transporter_ATP-bd"/>
</dbReference>
<dbReference type="CDD" id="cd03225">
    <property type="entry name" value="ABC_cobalt_CbiO_domain1"/>
    <property type="match status" value="2"/>
</dbReference>
<evidence type="ECO:0000259" key="5">
    <source>
        <dbReference type="PROSITE" id="PS50893"/>
    </source>
</evidence>
<feature type="domain" description="ABC transporter" evidence="5">
    <location>
        <begin position="343"/>
        <end position="557"/>
    </location>
</feature>
<sequence>MTAARPNDAAEVVRLDGVAVHHQRREEPLLAGVDLRVAPGEHVLVVGPSGSGKSTLLRVVSGVVPHTVAAELEGTAVVAGTPTAGSSVVELSRHVAVLAQDPASGVCLPVVEQELALPLENRATPPAAVDGLVDAALDVVGAGALRRRRTAELSGGEVQRVALAAALVARPDVLLLDEPTSMLDPAGVAAVRGALAGALGPDADGAGPAVLLVEHRLDELAGGDGVAGLPARTVVLSAEGRVVADGPTTEVLHAHAAALVAAGCWLPLEVELAALTGRRGGLADVGVVERLREALPRTAVDDAAPEEPVLRVRGVAVRHRGERARRRAPGWLTPWVTPAARRRRDEETAAALLDAALLRDVDLDVRAGEVLAVLGPNGAGKSSLLLTLAGLLPPAAGTVEGARPAMVFQEAEHQLVATSVRAEVEAGLPAAAREDGRVERALADHRLAHLADADPHRLSGGEMRRLSLAALLVHDRPCLLVDEPTLGLDRRAVAELVRALRRAAAEGRGVVLVSHDLRTVAAVADRAVVLGRTGAGTTGVVAQGPLTDVLRDDAALAAGRLEVPPLVRWLLDEGRDPAGVRAALAALDEPVLARPVAAVAA</sequence>
<dbReference type="PANTHER" id="PTHR43553:SF24">
    <property type="entry name" value="ENERGY-COUPLING FACTOR TRANSPORTER ATP-BINDING PROTEIN ECFA1"/>
    <property type="match status" value="1"/>
</dbReference>
<dbReference type="OrthoDB" id="501320at2"/>
<dbReference type="InterPro" id="IPR003439">
    <property type="entry name" value="ABC_transporter-like_ATP-bd"/>
</dbReference>
<dbReference type="PROSITE" id="PS00211">
    <property type="entry name" value="ABC_TRANSPORTER_1"/>
    <property type="match status" value="1"/>
</dbReference>
<dbReference type="InParanoid" id="A0A3N1GWJ8"/>
<evidence type="ECO:0000256" key="2">
    <source>
        <dbReference type="ARBA" id="ARBA00022448"/>
    </source>
</evidence>
<comment type="caution">
    <text evidence="6">The sequence shown here is derived from an EMBL/GenBank/DDBJ whole genome shotgun (WGS) entry which is preliminary data.</text>
</comment>
<dbReference type="GO" id="GO:0042626">
    <property type="term" value="F:ATPase-coupled transmembrane transporter activity"/>
    <property type="evidence" value="ECO:0007669"/>
    <property type="project" value="TreeGrafter"/>
</dbReference>
<keyword evidence="2" id="KW-0813">Transport</keyword>
<dbReference type="EMBL" id="RJKN01000006">
    <property type="protein sequence ID" value="ROP34607.1"/>
    <property type="molecule type" value="Genomic_DNA"/>
</dbReference>
<dbReference type="AlphaFoldDB" id="A0A3N1GWJ8"/>
<reference evidence="6 7" key="1">
    <citation type="journal article" date="2015" name="Stand. Genomic Sci.">
        <title>Genomic Encyclopedia of Bacterial and Archaeal Type Strains, Phase III: the genomes of soil and plant-associated and newly described type strains.</title>
        <authorList>
            <person name="Whitman W.B."/>
            <person name="Woyke T."/>
            <person name="Klenk H.P."/>
            <person name="Zhou Y."/>
            <person name="Lilburn T.G."/>
            <person name="Beck B.J."/>
            <person name="De Vos P."/>
            <person name="Vandamme P."/>
            <person name="Eisen J.A."/>
            <person name="Garrity G."/>
            <person name="Hugenholtz P."/>
            <person name="Kyrpides N.C."/>
        </authorList>
    </citation>
    <scope>NUCLEOTIDE SEQUENCE [LARGE SCALE GENOMIC DNA]</scope>
    <source>
        <strain evidence="6 7">CECT 7306</strain>
    </source>
</reference>
<evidence type="ECO:0000313" key="6">
    <source>
        <dbReference type="EMBL" id="ROP34607.1"/>
    </source>
</evidence>
<evidence type="ECO:0000256" key="1">
    <source>
        <dbReference type="ARBA" id="ARBA00005417"/>
    </source>
</evidence>
<dbReference type="PANTHER" id="PTHR43553">
    <property type="entry name" value="HEAVY METAL TRANSPORTER"/>
    <property type="match status" value="1"/>
</dbReference>
<evidence type="ECO:0000313" key="7">
    <source>
        <dbReference type="Proteomes" id="UP000276232"/>
    </source>
</evidence>
<accession>A0A3N1GWJ8</accession>
<keyword evidence="4 6" id="KW-0067">ATP-binding</keyword>
<dbReference type="Proteomes" id="UP000276232">
    <property type="component" value="Unassembled WGS sequence"/>
</dbReference>
<feature type="domain" description="ABC transporter" evidence="5">
    <location>
        <begin position="13"/>
        <end position="264"/>
    </location>
</feature>
<dbReference type="GO" id="GO:0005524">
    <property type="term" value="F:ATP binding"/>
    <property type="evidence" value="ECO:0007669"/>
    <property type="project" value="UniProtKB-KW"/>
</dbReference>
<organism evidence="6 7">
    <name type="scientific">Pseudokineococcus lusitanus</name>
    <dbReference type="NCBI Taxonomy" id="763993"/>
    <lineage>
        <taxon>Bacteria</taxon>
        <taxon>Bacillati</taxon>
        <taxon>Actinomycetota</taxon>
        <taxon>Actinomycetes</taxon>
        <taxon>Kineosporiales</taxon>
        <taxon>Kineosporiaceae</taxon>
        <taxon>Pseudokineococcus</taxon>
    </lineage>
</organism>
<dbReference type="SUPFAM" id="SSF52540">
    <property type="entry name" value="P-loop containing nucleoside triphosphate hydrolases"/>
    <property type="match status" value="2"/>
</dbReference>
<keyword evidence="3" id="KW-0547">Nucleotide-binding</keyword>
<keyword evidence="7" id="KW-1185">Reference proteome</keyword>
<dbReference type="InterPro" id="IPR017871">
    <property type="entry name" value="ABC_transporter-like_CS"/>
</dbReference>
<comment type="similarity">
    <text evidence="1">Belongs to the ABC transporter superfamily.</text>
</comment>
<dbReference type="GO" id="GO:0043190">
    <property type="term" value="C:ATP-binding cassette (ABC) transporter complex"/>
    <property type="evidence" value="ECO:0007669"/>
    <property type="project" value="TreeGrafter"/>
</dbReference>
<dbReference type="GO" id="GO:0016887">
    <property type="term" value="F:ATP hydrolysis activity"/>
    <property type="evidence" value="ECO:0007669"/>
    <property type="project" value="InterPro"/>
</dbReference>